<name>A0A413BUT0_9BACT</name>
<comment type="caution">
    <text evidence="1">The sequence shown here is derived from an EMBL/GenBank/DDBJ whole genome shotgun (WGS) entry which is preliminary data.</text>
</comment>
<gene>
    <name evidence="1" type="ORF">DWV76_00555</name>
</gene>
<dbReference type="Proteomes" id="UP000283785">
    <property type="component" value="Unassembled WGS sequence"/>
</dbReference>
<organism evidence="1 2">
    <name type="scientific">Segatella copri</name>
    <dbReference type="NCBI Taxonomy" id="165179"/>
    <lineage>
        <taxon>Bacteria</taxon>
        <taxon>Pseudomonadati</taxon>
        <taxon>Bacteroidota</taxon>
        <taxon>Bacteroidia</taxon>
        <taxon>Bacteroidales</taxon>
        <taxon>Prevotellaceae</taxon>
        <taxon>Segatella</taxon>
    </lineage>
</organism>
<sequence length="149" mass="16887">MAETLYKKALKLITKELDKDAKNVLRECIQEITYTHQTHNLYDSYGYGIYVEGKLEKIGYLSSSPKASKGKNWYGEEIKGREAINEYLKNDYSPSGVIDLAVVATMPYAKILEDGGGNLKQSYRVISMSFQKLQNLSKKYNGTVSVIRK</sequence>
<evidence type="ECO:0000313" key="1">
    <source>
        <dbReference type="EMBL" id="RGW45042.1"/>
    </source>
</evidence>
<reference evidence="1 2" key="1">
    <citation type="submission" date="2018-08" db="EMBL/GenBank/DDBJ databases">
        <title>A genome reference for cultivated species of the human gut microbiota.</title>
        <authorList>
            <person name="Zou Y."/>
            <person name="Xue W."/>
            <person name="Luo G."/>
        </authorList>
    </citation>
    <scope>NUCLEOTIDE SEQUENCE [LARGE SCALE GENOMIC DNA]</scope>
    <source>
        <strain evidence="1 2">AF12-50</strain>
    </source>
</reference>
<proteinExistence type="predicted"/>
<protein>
    <submittedName>
        <fullName evidence="1">Uncharacterized protein</fullName>
    </submittedName>
</protein>
<dbReference type="RefSeq" id="WP_118063024.1">
    <property type="nucleotide sequence ID" value="NZ_QSAG01000001.1"/>
</dbReference>
<accession>A0A413BUT0</accession>
<dbReference type="EMBL" id="QSAG01000001">
    <property type="protein sequence ID" value="RGW45042.1"/>
    <property type="molecule type" value="Genomic_DNA"/>
</dbReference>
<evidence type="ECO:0000313" key="2">
    <source>
        <dbReference type="Proteomes" id="UP000283785"/>
    </source>
</evidence>
<dbReference type="AlphaFoldDB" id="A0A413BUT0"/>